<accession>A0A450UFV9</accession>
<proteinExistence type="inferred from homology"/>
<sequence>MATMHIAFLLNFAQPADQNVDVTKRIARECYIPLSELFACDLVPRFSLSIPNVLLSHLNDTGQDGVIIPLLKKAMSEEKLEIVHSGAYSPIFPLLPEREVERQIELDFEYKRRELALESRAGIYSPELCYEDSLLSLYERLGFRWTLIDDKLMQSVDVPIPQKEIYRVDGFSIFLRSSFWSDRIGAVGQREGWRGRDFIAHLDEEMVGESDDCYRVFCLAGETFGHHIPYYHQTFLLDMLYALRDSKHVRLCRVSDLLTTDSLAQIPKREEIDKGFVYFPPSSAATQWENYERGDPYPLWRSRKNPIHEAQWQLTGLVLEATRGVNFGHGENAELRRLLDRAFYSQQYYWASIMNWQKGMKFIIHEGIDYQMRVLYKAVRMTDNQELFARGTVLYTRLMRELYRKDTNLDNLPS</sequence>
<keyword evidence="4" id="KW-0378">Hydrolase</keyword>
<dbReference type="PANTHER" id="PTHR36306:SF1">
    <property type="entry name" value="ALPHA-AMYLASE-RELATED"/>
    <property type="match status" value="1"/>
</dbReference>
<feature type="domain" description="Glycoside hydrolase family 57 N-terminal" evidence="3">
    <location>
        <begin position="24"/>
        <end position="259"/>
    </location>
</feature>
<dbReference type="GO" id="GO:0005975">
    <property type="term" value="P:carbohydrate metabolic process"/>
    <property type="evidence" value="ECO:0007669"/>
    <property type="project" value="InterPro"/>
</dbReference>
<evidence type="ECO:0000256" key="2">
    <source>
        <dbReference type="ARBA" id="ARBA00023277"/>
    </source>
</evidence>
<dbReference type="PANTHER" id="PTHR36306">
    <property type="entry name" value="ALPHA-AMYLASE-RELATED-RELATED"/>
    <property type="match status" value="1"/>
</dbReference>
<dbReference type="InterPro" id="IPR004300">
    <property type="entry name" value="Glyco_hydro_57_N"/>
</dbReference>
<reference evidence="4" key="1">
    <citation type="submission" date="2019-02" db="EMBL/GenBank/DDBJ databases">
        <authorList>
            <person name="Gruber-Vodicka R. H."/>
            <person name="Seah K. B. B."/>
        </authorList>
    </citation>
    <scope>NUCLEOTIDE SEQUENCE</scope>
    <source>
        <strain evidence="4">BECK_M6</strain>
    </source>
</reference>
<evidence type="ECO:0000259" key="3">
    <source>
        <dbReference type="Pfam" id="PF03065"/>
    </source>
</evidence>
<protein>
    <submittedName>
        <fullName evidence="4">Glycosyl hydrolase family 57</fullName>
    </submittedName>
</protein>
<dbReference type="Gene3D" id="3.20.110.20">
    <property type="match status" value="1"/>
</dbReference>
<dbReference type="GO" id="GO:0016787">
    <property type="term" value="F:hydrolase activity"/>
    <property type="evidence" value="ECO:0007669"/>
    <property type="project" value="UniProtKB-KW"/>
</dbReference>
<organism evidence="4">
    <name type="scientific">Candidatus Kentrum sp. LFY</name>
    <dbReference type="NCBI Taxonomy" id="2126342"/>
    <lineage>
        <taxon>Bacteria</taxon>
        <taxon>Pseudomonadati</taxon>
        <taxon>Pseudomonadota</taxon>
        <taxon>Gammaproteobacteria</taxon>
        <taxon>Candidatus Kentrum</taxon>
    </lineage>
</organism>
<name>A0A450UFV9_9GAMM</name>
<comment type="similarity">
    <text evidence="1">Belongs to the glycosyl hydrolase 57 family.</text>
</comment>
<evidence type="ECO:0000256" key="1">
    <source>
        <dbReference type="ARBA" id="ARBA00006821"/>
    </source>
</evidence>
<dbReference type="EMBL" id="CAADFH010000016">
    <property type="protein sequence ID" value="VFJ91435.1"/>
    <property type="molecule type" value="Genomic_DNA"/>
</dbReference>
<dbReference type="InterPro" id="IPR011330">
    <property type="entry name" value="Glyco_hydro/deAcase_b/a-brl"/>
</dbReference>
<keyword evidence="2" id="KW-0119">Carbohydrate metabolism</keyword>
<dbReference type="Pfam" id="PF03065">
    <property type="entry name" value="Glyco_hydro_57"/>
    <property type="match status" value="1"/>
</dbReference>
<gene>
    <name evidence="4" type="ORF">BECKLFY1418A_GA0070994_10164</name>
</gene>
<dbReference type="SUPFAM" id="SSF88713">
    <property type="entry name" value="Glycoside hydrolase/deacetylase"/>
    <property type="match status" value="1"/>
</dbReference>
<dbReference type="InterPro" id="IPR052046">
    <property type="entry name" value="GH57_Enzymes"/>
</dbReference>
<evidence type="ECO:0000313" key="4">
    <source>
        <dbReference type="EMBL" id="VFJ91435.1"/>
    </source>
</evidence>
<dbReference type="AlphaFoldDB" id="A0A450UFV9"/>